<evidence type="ECO:0000259" key="12">
    <source>
        <dbReference type="PROSITE" id="PS50109"/>
    </source>
</evidence>
<dbReference type="InterPro" id="IPR036097">
    <property type="entry name" value="HisK_dim/P_sf"/>
</dbReference>
<dbReference type="SUPFAM" id="SSF55874">
    <property type="entry name" value="ATPase domain of HSP90 chaperone/DNA topoisomerase II/histidine kinase"/>
    <property type="match status" value="1"/>
</dbReference>
<dbReference type="InterPro" id="IPR004358">
    <property type="entry name" value="Sig_transdc_His_kin-like_C"/>
</dbReference>
<dbReference type="Proteomes" id="UP000554342">
    <property type="component" value="Unassembled WGS sequence"/>
</dbReference>
<dbReference type="Pfam" id="PF02518">
    <property type="entry name" value="HATPase_c"/>
    <property type="match status" value="1"/>
</dbReference>
<evidence type="ECO:0000313" key="14">
    <source>
        <dbReference type="EMBL" id="MBB5717649.1"/>
    </source>
</evidence>
<evidence type="ECO:0000256" key="3">
    <source>
        <dbReference type="ARBA" id="ARBA00012438"/>
    </source>
</evidence>
<dbReference type="SMART" id="SM00388">
    <property type="entry name" value="HisKA"/>
    <property type="match status" value="1"/>
</dbReference>
<evidence type="ECO:0000256" key="4">
    <source>
        <dbReference type="ARBA" id="ARBA00022553"/>
    </source>
</evidence>
<keyword evidence="8 11" id="KW-1133">Transmembrane helix</keyword>
<dbReference type="CDD" id="cd00075">
    <property type="entry name" value="HATPase"/>
    <property type="match status" value="1"/>
</dbReference>
<organism evidence="14 15">
    <name type="scientific">Stakelama sediminis</name>
    <dbReference type="NCBI Taxonomy" id="463200"/>
    <lineage>
        <taxon>Bacteria</taxon>
        <taxon>Pseudomonadati</taxon>
        <taxon>Pseudomonadota</taxon>
        <taxon>Alphaproteobacteria</taxon>
        <taxon>Sphingomonadales</taxon>
        <taxon>Sphingomonadaceae</taxon>
        <taxon>Stakelama</taxon>
    </lineage>
</organism>
<comment type="caution">
    <text evidence="14">The sequence shown here is derived from an EMBL/GenBank/DDBJ whole genome shotgun (WGS) entry which is preliminary data.</text>
</comment>
<dbReference type="Gene3D" id="6.10.340.10">
    <property type="match status" value="1"/>
</dbReference>
<dbReference type="SUPFAM" id="SSF47384">
    <property type="entry name" value="Homodimeric domain of signal transducing histidine kinase"/>
    <property type="match status" value="1"/>
</dbReference>
<proteinExistence type="predicted"/>
<keyword evidence="7 14" id="KW-0418">Kinase</keyword>
<feature type="transmembrane region" description="Helical" evidence="11">
    <location>
        <begin position="154"/>
        <end position="173"/>
    </location>
</feature>
<dbReference type="Pfam" id="PF00672">
    <property type="entry name" value="HAMP"/>
    <property type="match status" value="1"/>
</dbReference>
<dbReference type="InterPro" id="IPR003594">
    <property type="entry name" value="HATPase_dom"/>
</dbReference>
<evidence type="ECO:0000256" key="6">
    <source>
        <dbReference type="ARBA" id="ARBA00022692"/>
    </source>
</evidence>
<comment type="subcellular location">
    <subcellularLocation>
        <location evidence="2">Membrane</location>
    </subcellularLocation>
</comment>
<dbReference type="Pfam" id="PF00512">
    <property type="entry name" value="HisKA"/>
    <property type="match status" value="1"/>
</dbReference>
<dbReference type="PANTHER" id="PTHR45436">
    <property type="entry name" value="SENSOR HISTIDINE KINASE YKOH"/>
    <property type="match status" value="1"/>
</dbReference>
<reference evidence="14 15" key="1">
    <citation type="submission" date="2020-08" db="EMBL/GenBank/DDBJ databases">
        <title>Genomic Encyclopedia of Type Strains, Phase IV (KMG-IV): sequencing the most valuable type-strain genomes for metagenomic binning, comparative biology and taxonomic classification.</title>
        <authorList>
            <person name="Goeker M."/>
        </authorList>
    </citation>
    <scope>NUCLEOTIDE SEQUENCE [LARGE SCALE GENOMIC DNA]</scope>
    <source>
        <strain evidence="14 15">DSM 27203</strain>
    </source>
</reference>
<feature type="domain" description="HAMP" evidence="13">
    <location>
        <begin position="175"/>
        <end position="229"/>
    </location>
</feature>
<evidence type="ECO:0000256" key="5">
    <source>
        <dbReference type="ARBA" id="ARBA00022679"/>
    </source>
</evidence>
<feature type="domain" description="Histidine kinase" evidence="12">
    <location>
        <begin position="237"/>
        <end position="450"/>
    </location>
</feature>
<dbReference type="SMART" id="SM00387">
    <property type="entry name" value="HATPase_c"/>
    <property type="match status" value="1"/>
</dbReference>
<dbReference type="InterPro" id="IPR005467">
    <property type="entry name" value="His_kinase_dom"/>
</dbReference>
<keyword evidence="10 11" id="KW-0472">Membrane</keyword>
<evidence type="ECO:0000256" key="11">
    <source>
        <dbReference type="SAM" id="Phobius"/>
    </source>
</evidence>
<evidence type="ECO:0000256" key="8">
    <source>
        <dbReference type="ARBA" id="ARBA00022989"/>
    </source>
</evidence>
<dbReference type="PANTHER" id="PTHR45436:SF8">
    <property type="entry name" value="HISTIDINE KINASE"/>
    <property type="match status" value="1"/>
</dbReference>
<keyword evidence="4" id="KW-0597">Phosphoprotein</keyword>
<keyword evidence="15" id="KW-1185">Reference proteome</keyword>
<dbReference type="SMART" id="SM00304">
    <property type="entry name" value="HAMP"/>
    <property type="match status" value="1"/>
</dbReference>
<evidence type="ECO:0000256" key="9">
    <source>
        <dbReference type="ARBA" id="ARBA00023012"/>
    </source>
</evidence>
<evidence type="ECO:0000259" key="13">
    <source>
        <dbReference type="PROSITE" id="PS50885"/>
    </source>
</evidence>
<evidence type="ECO:0000313" key="15">
    <source>
        <dbReference type="Proteomes" id="UP000554342"/>
    </source>
</evidence>
<evidence type="ECO:0000256" key="2">
    <source>
        <dbReference type="ARBA" id="ARBA00004370"/>
    </source>
</evidence>
<dbReference type="CDD" id="cd00082">
    <property type="entry name" value="HisKA"/>
    <property type="match status" value="1"/>
</dbReference>
<dbReference type="PROSITE" id="PS50885">
    <property type="entry name" value="HAMP"/>
    <property type="match status" value="1"/>
</dbReference>
<dbReference type="InterPro" id="IPR050428">
    <property type="entry name" value="TCS_sensor_his_kinase"/>
</dbReference>
<dbReference type="EC" id="2.7.13.3" evidence="3"/>
<dbReference type="GO" id="GO:0000155">
    <property type="term" value="F:phosphorelay sensor kinase activity"/>
    <property type="evidence" value="ECO:0007669"/>
    <property type="project" value="InterPro"/>
</dbReference>
<dbReference type="AlphaFoldDB" id="A0A840YVS9"/>
<evidence type="ECO:0000256" key="7">
    <source>
        <dbReference type="ARBA" id="ARBA00022777"/>
    </source>
</evidence>
<keyword evidence="5" id="KW-0808">Transferase</keyword>
<dbReference type="PRINTS" id="PR00344">
    <property type="entry name" value="BCTRLSENSOR"/>
</dbReference>
<dbReference type="Gene3D" id="3.30.565.10">
    <property type="entry name" value="Histidine kinase-like ATPase, C-terminal domain"/>
    <property type="match status" value="1"/>
</dbReference>
<dbReference type="RefSeq" id="WP_246359668.1">
    <property type="nucleotide sequence ID" value="NZ_BAABIF010000004.1"/>
</dbReference>
<evidence type="ECO:0000256" key="10">
    <source>
        <dbReference type="ARBA" id="ARBA00023136"/>
    </source>
</evidence>
<name>A0A840YVS9_9SPHN</name>
<dbReference type="InterPro" id="IPR003661">
    <property type="entry name" value="HisK_dim/P_dom"/>
</dbReference>
<gene>
    <name evidence="14" type="ORF">FHR23_000556</name>
</gene>
<dbReference type="PROSITE" id="PS50109">
    <property type="entry name" value="HIS_KIN"/>
    <property type="match status" value="1"/>
</dbReference>
<dbReference type="InterPro" id="IPR003660">
    <property type="entry name" value="HAMP_dom"/>
</dbReference>
<dbReference type="InterPro" id="IPR036890">
    <property type="entry name" value="HATPase_C_sf"/>
</dbReference>
<dbReference type="EMBL" id="JACIJI010000001">
    <property type="protein sequence ID" value="MBB5717649.1"/>
    <property type="molecule type" value="Genomic_DNA"/>
</dbReference>
<comment type="catalytic activity">
    <reaction evidence="1">
        <text>ATP + protein L-histidine = ADP + protein N-phospho-L-histidine.</text>
        <dbReference type="EC" id="2.7.13.3"/>
    </reaction>
</comment>
<keyword evidence="9" id="KW-0902">Two-component regulatory system</keyword>
<dbReference type="GO" id="GO:0005886">
    <property type="term" value="C:plasma membrane"/>
    <property type="evidence" value="ECO:0007669"/>
    <property type="project" value="TreeGrafter"/>
</dbReference>
<keyword evidence="6 11" id="KW-0812">Transmembrane</keyword>
<accession>A0A840YVS9</accession>
<sequence length="450" mass="48414">MRVTITARLALLAVTMTLATSLLLIGFIWQQSHGDAINELRRDTIEQSDTLTALWRSGGMPALRQTISNSVGAGDRAMIAEVVTAQGRRIAGQGPLAPSVPLTRDRFRIGKIAQSGQWSEREAGVAIQPVGQFWLINGHMLDDVQHAQRTIERALLLALGLALILGCLGGWVLTRYVTRRLNRIANVAEAVTQGALSHRVGAPKHSADSFDRLGRQMDGMLDRVNALVAELRLVTDSLAHDLRSPLARLRTHAVTAAKADDPLERDSALTALISEADMMTRLLSTMMEITRSEAVPADSLKPASPLSVVQELADLYAPVVEEHGLNFAFHGEVQASLKIPLHRQLLSQALANLIENAMVYGKSGDTVELTIVLNGGEVRIEVGDHGPGIAPEDHDRALSRFGRLDGARTTPGAGLGLALVAAVARMHGGRFELRDNMPGLRATLILPAVG</sequence>
<protein>
    <recommendedName>
        <fullName evidence="3">histidine kinase</fullName>
        <ecNumber evidence="3">2.7.13.3</ecNumber>
    </recommendedName>
</protein>
<evidence type="ECO:0000256" key="1">
    <source>
        <dbReference type="ARBA" id="ARBA00000085"/>
    </source>
</evidence>